<dbReference type="RefSeq" id="WP_378165534.1">
    <property type="nucleotide sequence ID" value="NZ_JBHSBU010000001.1"/>
</dbReference>
<reference evidence="2" key="1">
    <citation type="journal article" date="2019" name="Int. J. Syst. Evol. Microbiol.">
        <title>The Global Catalogue of Microorganisms (GCM) 10K type strain sequencing project: providing services to taxonomists for standard genome sequencing and annotation.</title>
        <authorList>
            <consortium name="The Broad Institute Genomics Platform"/>
            <consortium name="The Broad Institute Genome Sequencing Center for Infectious Disease"/>
            <person name="Wu L."/>
            <person name="Ma J."/>
        </authorList>
    </citation>
    <scope>NUCLEOTIDE SEQUENCE [LARGE SCALE GENOMIC DNA]</scope>
    <source>
        <strain evidence="2">LMG 29894</strain>
    </source>
</reference>
<keyword evidence="2" id="KW-1185">Reference proteome</keyword>
<protein>
    <recommendedName>
        <fullName evidence="3">Copper-binding protein</fullName>
    </recommendedName>
</protein>
<accession>A0ABV8MT91</accession>
<dbReference type="Proteomes" id="UP001595791">
    <property type="component" value="Unassembled WGS sequence"/>
</dbReference>
<evidence type="ECO:0000313" key="2">
    <source>
        <dbReference type="Proteomes" id="UP001595791"/>
    </source>
</evidence>
<gene>
    <name evidence="1" type="ORF">ACFOW7_14595</name>
</gene>
<proteinExistence type="predicted"/>
<organism evidence="1 2">
    <name type="scientific">Chitinimonas lacunae</name>
    <dbReference type="NCBI Taxonomy" id="1963018"/>
    <lineage>
        <taxon>Bacteria</taxon>
        <taxon>Pseudomonadati</taxon>
        <taxon>Pseudomonadota</taxon>
        <taxon>Betaproteobacteria</taxon>
        <taxon>Neisseriales</taxon>
        <taxon>Chitinibacteraceae</taxon>
        <taxon>Chitinimonas</taxon>
    </lineage>
</organism>
<name>A0ABV8MT91_9NEIS</name>
<sequence>MNKRIPPLLVAAMLATAYAHGDLKPAHGGVIAEGKQVVVELVVKTDRLDVYLTDHVKAIDAKGASGQVILLSGGTKTEARLLPAAGNLLSVQGNFKLGAGAKAIVKVSIPGKGEDQIRLSLP</sequence>
<comment type="caution">
    <text evidence="1">The sequence shown here is derived from an EMBL/GenBank/DDBJ whole genome shotgun (WGS) entry which is preliminary data.</text>
</comment>
<evidence type="ECO:0000313" key="1">
    <source>
        <dbReference type="EMBL" id="MFC4160566.1"/>
    </source>
</evidence>
<dbReference type="EMBL" id="JBHSBU010000001">
    <property type="protein sequence ID" value="MFC4160566.1"/>
    <property type="molecule type" value="Genomic_DNA"/>
</dbReference>
<evidence type="ECO:0008006" key="3">
    <source>
        <dbReference type="Google" id="ProtNLM"/>
    </source>
</evidence>